<dbReference type="Ensembl" id="ENSLLET00000038227.1">
    <property type="protein sequence ID" value="ENSLLEP00000036805.1"/>
    <property type="gene ID" value="ENSLLEG00000023322.1"/>
</dbReference>
<protein>
    <recommendedName>
        <fullName evidence="13">Hexosyltransferase</fullName>
        <ecNumber evidence="13">2.4.1.-</ecNumber>
    </recommendedName>
</protein>
<feature type="transmembrane region" description="Helical" evidence="13">
    <location>
        <begin position="21"/>
        <end position="39"/>
    </location>
</feature>
<evidence type="ECO:0000256" key="12">
    <source>
        <dbReference type="ARBA" id="ARBA00023180"/>
    </source>
</evidence>
<dbReference type="PANTHER" id="PTHR11214:SF378">
    <property type="entry name" value="BETA-1,3-GALACTOSYLTRANSFERASE 4"/>
    <property type="match status" value="1"/>
</dbReference>
<dbReference type="EC" id="2.4.1.-" evidence="13"/>
<evidence type="ECO:0000256" key="9">
    <source>
        <dbReference type="ARBA" id="ARBA00023034"/>
    </source>
</evidence>
<evidence type="ECO:0000256" key="7">
    <source>
        <dbReference type="ARBA" id="ARBA00022968"/>
    </source>
</evidence>
<keyword evidence="4 13" id="KW-0328">Glycosyltransferase</keyword>
<sequence>MQLCLCLYLRNLPRCRRPRHLPVVLVIPLILFLIFTGKLEEGLSHFLPLFRYQPSQFSTLIVSKPLPPLLISPSRACSNLPFLLILVTSSPSHLDRRDAIRQTWGSRSTSALSDSLTVFLLAVPESQDEKAVLAQESMLHGDIIQAEFADTYQNLTLKTLVGLTWATEHCPNAKFVLKTDDDVFVNTLTLLKFLKWQKGPLYMGRLHWHVSPIREADSRHYTPMDTYEGNYFPPYCSGTGYILSLDVVRHLLVQREQITLISLEDVYIGLLAYRAGISPLHSAKVAGSMTLPHDGCCYRTMFTSHKVTPQRMVEAWAMLEEAENKWCSLALLSCKIQ</sequence>
<keyword evidence="6 13" id="KW-0812">Transmembrane</keyword>
<dbReference type="FunFam" id="3.90.550.50:FF:000001">
    <property type="entry name" value="Hexosyltransferase"/>
    <property type="match status" value="1"/>
</dbReference>
<keyword evidence="8 13" id="KW-1133">Transmembrane helix</keyword>
<dbReference type="Proteomes" id="UP000694569">
    <property type="component" value="Unplaced"/>
</dbReference>
<keyword evidence="5" id="KW-0808">Transferase</keyword>
<dbReference type="GO" id="GO:0006629">
    <property type="term" value="P:lipid metabolic process"/>
    <property type="evidence" value="ECO:0007669"/>
    <property type="project" value="UniProtKB-KW"/>
</dbReference>
<dbReference type="GeneTree" id="ENSGT00940000161798"/>
<evidence type="ECO:0000256" key="6">
    <source>
        <dbReference type="ARBA" id="ARBA00022692"/>
    </source>
</evidence>
<evidence type="ECO:0000256" key="4">
    <source>
        <dbReference type="ARBA" id="ARBA00022676"/>
    </source>
</evidence>
<dbReference type="InterPro" id="IPR029044">
    <property type="entry name" value="Nucleotide-diphossugar_trans"/>
</dbReference>
<evidence type="ECO:0000256" key="10">
    <source>
        <dbReference type="ARBA" id="ARBA00023098"/>
    </source>
</evidence>
<organism evidence="14 15">
    <name type="scientific">Leptobrachium leishanense</name>
    <name type="common">Leishan spiny toad</name>
    <dbReference type="NCBI Taxonomy" id="445787"/>
    <lineage>
        <taxon>Eukaryota</taxon>
        <taxon>Metazoa</taxon>
        <taxon>Chordata</taxon>
        <taxon>Craniata</taxon>
        <taxon>Vertebrata</taxon>
        <taxon>Euteleostomi</taxon>
        <taxon>Amphibia</taxon>
        <taxon>Batrachia</taxon>
        <taxon>Anura</taxon>
        <taxon>Pelobatoidea</taxon>
        <taxon>Megophryidae</taxon>
        <taxon>Leptobrachium</taxon>
    </lineage>
</organism>
<evidence type="ECO:0000313" key="15">
    <source>
        <dbReference type="Proteomes" id="UP000694569"/>
    </source>
</evidence>
<dbReference type="Gene3D" id="3.90.550.50">
    <property type="match status" value="1"/>
</dbReference>
<dbReference type="InterPro" id="IPR002659">
    <property type="entry name" value="Glyco_trans_31"/>
</dbReference>
<dbReference type="SUPFAM" id="SSF53448">
    <property type="entry name" value="Nucleotide-diphospho-sugar transferases"/>
    <property type="match status" value="1"/>
</dbReference>
<evidence type="ECO:0000256" key="5">
    <source>
        <dbReference type="ARBA" id="ARBA00022679"/>
    </source>
</evidence>
<keyword evidence="7 13" id="KW-0735">Signal-anchor</keyword>
<accession>A0A8C5WGN5</accession>
<evidence type="ECO:0000256" key="8">
    <source>
        <dbReference type="ARBA" id="ARBA00022989"/>
    </source>
</evidence>
<dbReference type="GO" id="GO:0000139">
    <property type="term" value="C:Golgi membrane"/>
    <property type="evidence" value="ECO:0007669"/>
    <property type="project" value="UniProtKB-SubCell"/>
</dbReference>
<dbReference type="GO" id="GO:0016758">
    <property type="term" value="F:hexosyltransferase activity"/>
    <property type="evidence" value="ECO:0007669"/>
    <property type="project" value="InterPro"/>
</dbReference>
<keyword evidence="9 13" id="KW-0333">Golgi apparatus</keyword>
<evidence type="ECO:0000313" key="14">
    <source>
        <dbReference type="Ensembl" id="ENSLLEP00000036805.1"/>
    </source>
</evidence>
<dbReference type="OrthoDB" id="2139606at2759"/>
<reference evidence="14" key="2">
    <citation type="submission" date="2025-09" db="UniProtKB">
        <authorList>
            <consortium name="Ensembl"/>
        </authorList>
    </citation>
    <scope>IDENTIFICATION</scope>
</reference>
<proteinExistence type="inferred from homology"/>
<evidence type="ECO:0000256" key="13">
    <source>
        <dbReference type="RuleBase" id="RU363063"/>
    </source>
</evidence>
<comment type="subcellular location">
    <subcellularLocation>
        <location evidence="1 13">Golgi apparatus membrane</location>
        <topology evidence="1 13">Single-pass type II membrane protein</topology>
    </subcellularLocation>
</comment>
<comment type="similarity">
    <text evidence="3 13">Belongs to the glycosyltransferase 31 family.</text>
</comment>
<evidence type="ECO:0000256" key="11">
    <source>
        <dbReference type="ARBA" id="ARBA00023136"/>
    </source>
</evidence>
<evidence type="ECO:0000256" key="1">
    <source>
        <dbReference type="ARBA" id="ARBA00004323"/>
    </source>
</evidence>
<dbReference type="PANTHER" id="PTHR11214">
    <property type="entry name" value="BETA-1,3-N-ACETYLGLUCOSAMINYLTRANSFERASE"/>
    <property type="match status" value="1"/>
</dbReference>
<keyword evidence="11 13" id="KW-0472">Membrane</keyword>
<dbReference type="GO" id="GO:0006493">
    <property type="term" value="P:protein O-linked glycosylation"/>
    <property type="evidence" value="ECO:0007669"/>
    <property type="project" value="TreeGrafter"/>
</dbReference>
<reference evidence="14" key="1">
    <citation type="submission" date="2025-08" db="UniProtKB">
        <authorList>
            <consortium name="Ensembl"/>
        </authorList>
    </citation>
    <scope>IDENTIFICATION</scope>
</reference>
<evidence type="ECO:0000256" key="2">
    <source>
        <dbReference type="ARBA" id="ARBA00004922"/>
    </source>
</evidence>
<evidence type="ECO:0000256" key="3">
    <source>
        <dbReference type="ARBA" id="ARBA00008661"/>
    </source>
</evidence>
<dbReference type="Pfam" id="PF01762">
    <property type="entry name" value="Galactosyl_T"/>
    <property type="match status" value="1"/>
</dbReference>
<dbReference type="AlphaFoldDB" id="A0A8C5WGN5"/>
<keyword evidence="12" id="KW-0325">Glycoprotein</keyword>
<comment type="pathway">
    <text evidence="2">Protein modification; protein glycosylation.</text>
</comment>
<gene>
    <name evidence="14" type="primary">B3GALT4</name>
</gene>
<keyword evidence="10" id="KW-0443">Lipid metabolism</keyword>
<keyword evidence="15" id="KW-1185">Reference proteome</keyword>
<name>A0A8C5WGN5_9ANUR</name>